<dbReference type="Proteomes" id="UP000242715">
    <property type="component" value="Unassembled WGS sequence"/>
</dbReference>
<sequence length="59" mass="6815">MSQEHEQEQKHVKISNRNRLKAYIQGKGRFKVTCLHSDVPAVAHIFTRLDEELAARVSI</sequence>
<evidence type="ECO:0000313" key="1">
    <source>
        <dbReference type="EMBL" id="GAU34159.1"/>
    </source>
</evidence>
<evidence type="ECO:0000313" key="2">
    <source>
        <dbReference type="Proteomes" id="UP000242715"/>
    </source>
</evidence>
<dbReference type="AlphaFoldDB" id="A0A2Z6NRD8"/>
<name>A0A2Z6NRD8_TRISU</name>
<organism evidence="1 2">
    <name type="scientific">Trifolium subterraneum</name>
    <name type="common">Subterranean clover</name>
    <dbReference type="NCBI Taxonomy" id="3900"/>
    <lineage>
        <taxon>Eukaryota</taxon>
        <taxon>Viridiplantae</taxon>
        <taxon>Streptophyta</taxon>
        <taxon>Embryophyta</taxon>
        <taxon>Tracheophyta</taxon>
        <taxon>Spermatophyta</taxon>
        <taxon>Magnoliopsida</taxon>
        <taxon>eudicotyledons</taxon>
        <taxon>Gunneridae</taxon>
        <taxon>Pentapetalae</taxon>
        <taxon>rosids</taxon>
        <taxon>fabids</taxon>
        <taxon>Fabales</taxon>
        <taxon>Fabaceae</taxon>
        <taxon>Papilionoideae</taxon>
        <taxon>50 kb inversion clade</taxon>
        <taxon>NPAAA clade</taxon>
        <taxon>Hologalegina</taxon>
        <taxon>IRL clade</taxon>
        <taxon>Trifolieae</taxon>
        <taxon>Trifolium</taxon>
    </lineage>
</organism>
<protein>
    <submittedName>
        <fullName evidence="1">Uncharacterized protein</fullName>
    </submittedName>
</protein>
<accession>A0A2Z6NRD8</accession>
<gene>
    <name evidence="1" type="ORF">TSUD_66390</name>
</gene>
<proteinExistence type="predicted"/>
<dbReference type="EMBL" id="DF973547">
    <property type="protein sequence ID" value="GAU34159.1"/>
    <property type="molecule type" value="Genomic_DNA"/>
</dbReference>
<reference evidence="2" key="1">
    <citation type="journal article" date="2017" name="Front. Plant Sci.">
        <title>Climate Clever Clovers: New Paradigm to Reduce the Environmental Footprint of Ruminants by Breeding Low Methanogenic Forages Utilizing Haplotype Variation.</title>
        <authorList>
            <person name="Kaur P."/>
            <person name="Appels R."/>
            <person name="Bayer P.E."/>
            <person name="Keeble-Gagnere G."/>
            <person name="Wang J."/>
            <person name="Hirakawa H."/>
            <person name="Shirasawa K."/>
            <person name="Vercoe P."/>
            <person name="Stefanova K."/>
            <person name="Durmic Z."/>
            <person name="Nichols P."/>
            <person name="Revell C."/>
            <person name="Isobe S.N."/>
            <person name="Edwards D."/>
            <person name="Erskine W."/>
        </authorList>
    </citation>
    <scope>NUCLEOTIDE SEQUENCE [LARGE SCALE GENOMIC DNA]</scope>
    <source>
        <strain evidence="2">cv. Daliak</strain>
    </source>
</reference>
<keyword evidence="2" id="KW-1185">Reference proteome</keyword>